<proteinExistence type="predicted"/>
<keyword evidence="2" id="KW-1185">Reference proteome</keyword>
<gene>
    <name evidence="1" type="ORF">FDK13_34830</name>
</gene>
<sequence>MKMKLFEEFLIKFERPDWSRNPEFALLDALIEGHPSLVTLVSADILKGCKQSDFGRQDMPGVEQIVRAAIYKELKGLDYRELEYAQTDSRICAQFIKIDVVRPYSFQLYQKYISKITEENVQKLLVSLNK</sequence>
<evidence type="ECO:0000313" key="2">
    <source>
        <dbReference type="Proteomes" id="UP000304900"/>
    </source>
</evidence>
<accession>A0A4U6CPI8</accession>
<dbReference type="Proteomes" id="UP000304900">
    <property type="component" value="Unassembled WGS sequence"/>
</dbReference>
<comment type="caution">
    <text evidence="1">The sequence shown here is derived from an EMBL/GenBank/DDBJ whole genome shotgun (WGS) entry which is preliminary data.</text>
</comment>
<feature type="non-terminal residue" evidence="1">
    <location>
        <position position="130"/>
    </location>
</feature>
<organism evidence="1 2">
    <name type="scientific">Dyadobacter frigoris</name>
    <dbReference type="NCBI Taxonomy" id="2576211"/>
    <lineage>
        <taxon>Bacteria</taxon>
        <taxon>Pseudomonadati</taxon>
        <taxon>Bacteroidota</taxon>
        <taxon>Cytophagia</taxon>
        <taxon>Cytophagales</taxon>
        <taxon>Spirosomataceae</taxon>
        <taxon>Dyadobacter</taxon>
    </lineage>
</organism>
<protein>
    <submittedName>
        <fullName evidence="1">ISNCY family transposase</fullName>
    </submittedName>
</protein>
<dbReference type="EMBL" id="SZVO01000039">
    <property type="protein sequence ID" value="TKT84738.1"/>
    <property type="molecule type" value="Genomic_DNA"/>
</dbReference>
<dbReference type="AlphaFoldDB" id="A0A4U6CPI8"/>
<reference evidence="1 2" key="1">
    <citation type="submission" date="2019-05" db="EMBL/GenBank/DDBJ databases">
        <title>Dyadobacter AR-3-8 sp. nov., isolated from arctic soil.</title>
        <authorList>
            <person name="Chaudhary D.K."/>
        </authorList>
    </citation>
    <scope>NUCLEOTIDE SEQUENCE [LARGE SCALE GENOMIC DNA]</scope>
    <source>
        <strain evidence="1 2">AR-3-8</strain>
    </source>
</reference>
<name>A0A4U6CPI8_9BACT</name>
<evidence type="ECO:0000313" key="1">
    <source>
        <dbReference type="EMBL" id="TKT84738.1"/>
    </source>
</evidence>